<evidence type="ECO:0000313" key="2">
    <source>
        <dbReference type="Proteomes" id="UP001317629"/>
    </source>
</evidence>
<protein>
    <recommendedName>
        <fullName evidence="3">ATP-binding protein</fullName>
    </recommendedName>
</protein>
<evidence type="ECO:0008006" key="3">
    <source>
        <dbReference type="Google" id="ProtNLM"/>
    </source>
</evidence>
<accession>A0ABM8E821</accession>
<dbReference type="Proteomes" id="UP001317629">
    <property type="component" value="Chromosome"/>
</dbReference>
<dbReference type="RefSeq" id="WP_281931749.1">
    <property type="nucleotide sequence ID" value="NZ_AP027142.1"/>
</dbReference>
<name>A0ABM8E821_9HYPH</name>
<sequence length="551" mass="62967">MGDSVSWVSSAEGKQFSISGKRSNLKTFTVSDPIATKARGCIVEICEINKDFEIRATHGFVEKLRDVFALQLFQDPTFSIVYDGERVDARESIRRVTPYNITAFVEQGDELTGELEVVEWNKRVERKLMLCLPGRFSFHDMAPGIHARGFEFTAYLTSDYFQKLADENTEELVELDKGASALIEACKAKLREHFRAQEAQRSRYKIQEWQEAKIYPYEGHPIDAIEINERQLFDVVALNLSDYSQDFERSSPKQQKLVLQLVKAAIESGPTSLKYIFENVIELPQAKQDEMAELLRKTSLTAVINAAKAVTDRLDFLKALQILVFDPKSKRQLLERSQLHRILAQETWIFGEQFNLMNDDEDLTSVLRAHLRILGKDRDNLAPVEPVVDADGNTAVVDLMLSCRVPTPTDNERRHLVVELKRPAQSINEDVVTQIKRYAKAVALDDRFKHPGVEWDFVAVSNRMTEDAQLEARQSGKPRGLVFELDDPKMRVWIKPWSEIIAEAEGRLTFYKRRLEYAANDTEAIRYLKTIKADYLSEEVKAKIAALEDAG</sequence>
<gene>
    <name evidence="1" type="ORF">SS37A_16480</name>
</gene>
<evidence type="ECO:0000313" key="1">
    <source>
        <dbReference type="EMBL" id="BDV34119.1"/>
    </source>
</evidence>
<proteinExistence type="predicted"/>
<organism evidence="1 2">
    <name type="scientific">Methylocystis iwaonis</name>
    <dbReference type="NCBI Taxonomy" id="2885079"/>
    <lineage>
        <taxon>Bacteria</taxon>
        <taxon>Pseudomonadati</taxon>
        <taxon>Pseudomonadota</taxon>
        <taxon>Alphaproteobacteria</taxon>
        <taxon>Hyphomicrobiales</taxon>
        <taxon>Methylocystaceae</taxon>
        <taxon>Methylocystis</taxon>
    </lineage>
</organism>
<reference evidence="1 2" key="1">
    <citation type="journal article" date="2023" name="Int. J. Syst. Evol. Microbiol.">
        <title>Methylocystis iwaonis sp. nov., a type II methane-oxidizing bacterium from surface soil of a rice paddy field in Japan, and emended description of the genus Methylocystis (ex Whittenbury et al. 1970) Bowman et al. 1993.</title>
        <authorList>
            <person name="Kaise H."/>
            <person name="Sawadogo J.B."/>
            <person name="Alam M.S."/>
            <person name="Ueno C."/>
            <person name="Dianou D."/>
            <person name="Shinjo R."/>
            <person name="Asakawa S."/>
        </authorList>
    </citation>
    <scope>NUCLEOTIDE SEQUENCE [LARGE SCALE GENOMIC DNA]</scope>
    <source>
        <strain evidence="1 2">SS37A-Re</strain>
    </source>
</reference>
<keyword evidence="2" id="KW-1185">Reference proteome</keyword>
<dbReference type="EMBL" id="AP027142">
    <property type="protein sequence ID" value="BDV34119.1"/>
    <property type="molecule type" value="Genomic_DNA"/>
</dbReference>